<feature type="transmembrane region" description="Helical" evidence="2">
    <location>
        <begin position="79"/>
        <end position="100"/>
    </location>
</feature>
<keyword evidence="2" id="KW-0812">Transmembrane</keyword>
<comment type="similarity">
    <text evidence="1">Belongs to the UPF0177 family.</text>
</comment>
<evidence type="ECO:0000313" key="4">
    <source>
        <dbReference type="EMBL" id="PCH12586.1"/>
    </source>
</evidence>
<keyword evidence="4" id="KW-0645">Protease</keyword>
<keyword evidence="2" id="KW-1133">Transmembrane helix</keyword>
<sequence length="214" mass="23937">MSFGKKLIRVLTLLLITVVNGNLLTLTFLPISNGNSLPIFNQIIGLILLSITVIVMIYLAKKWEFPVIAHWPWSAKEFLIVLLGVASMYIIAQISAQILLLYKITSSENGNLLLALFSHFNFIIKFAFGSLLIPCIEETIFRVGIIGYLFKGKPLLGLLISSLVFGLMHEPRLSLVLLFYSSMGMILGLVYLKAKRLDISIAVHGLHNFIFMLL</sequence>
<dbReference type="InterPro" id="IPR003675">
    <property type="entry name" value="Rce1/LyrA-like_dom"/>
</dbReference>
<feature type="domain" description="CAAX prenyl protease 2/Lysostaphin resistance protein A-like" evidence="3">
    <location>
        <begin position="121"/>
        <end position="210"/>
    </location>
</feature>
<feature type="transmembrane region" description="Helical" evidence="2">
    <location>
        <begin position="37"/>
        <end position="59"/>
    </location>
</feature>
<feature type="transmembrane region" description="Helical" evidence="2">
    <location>
        <begin position="145"/>
        <end position="167"/>
    </location>
</feature>
<dbReference type="GO" id="GO:0004175">
    <property type="term" value="F:endopeptidase activity"/>
    <property type="evidence" value="ECO:0007669"/>
    <property type="project" value="UniProtKB-ARBA"/>
</dbReference>
<accession>A0A854WQ51</accession>
<protein>
    <submittedName>
        <fullName evidence="4">CAAX amino terminal protease self-immunity</fullName>
    </submittedName>
</protein>
<dbReference type="EMBL" id="NSGR01000008">
    <property type="protein sequence ID" value="PCH12586.1"/>
    <property type="molecule type" value="Genomic_DNA"/>
</dbReference>
<feature type="transmembrane region" description="Helical" evidence="2">
    <location>
        <begin position="173"/>
        <end position="192"/>
    </location>
</feature>
<comment type="caution">
    <text evidence="4">The sequence shown here is derived from an EMBL/GenBank/DDBJ whole genome shotgun (WGS) entry which is preliminary data.</text>
</comment>
<dbReference type="AlphaFoldDB" id="A0A854WQ51"/>
<gene>
    <name evidence="4" type="ORF">A9Y57_01305</name>
</gene>
<feature type="transmembrane region" description="Helical" evidence="2">
    <location>
        <begin position="112"/>
        <end position="133"/>
    </location>
</feature>
<name>A0A854WQ51_9STRE</name>
<dbReference type="Pfam" id="PF02517">
    <property type="entry name" value="Rce1-like"/>
    <property type="match status" value="1"/>
</dbReference>
<keyword evidence="2" id="KW-0472">Membrane</keyword>
<evidence type="ECO:0000313" key="5">
    <source>
        <dbReference type="Proteomes" id="UP000217465"/>
    </source>
</evidence>
<dbReference type="PANTHER" id="PTHR36435:SF1">
    <property type="entry name" value="CAAX AMINO TERMINAL PROTEASE FAMILY PROTEIN"/>
    <property type="match status" value="1"/>
</dbReference>
<dbReference type="PANTHER" id="PTHR36435">
    <property type="entry name" value="SLR1288 PROTEIN"/>
    <property type="match status" value="1"/>
</dbReference>
<feature type="transmembrane region" description="Helical" evidence="2">
    <location>
        <begin position="7"/>
        <end position="31"/>
    </location>
</feature>
<dbReference type="GO" id="GO:0006508">
    <property type="term" value="P:proteolysis"/>
    <property type="evidence" value="ECO:0007669"/>
    <property type="project" value="UniProtKB-KW"/>
</dbReference>
<dbReference type="RefSeq" id="WP_003107149.1">
    <property type="nucleotide sequence ID" value="NZ_CBCPIC010000001.1"/>
</dbReference>
<evidence type="ECO:0000256" key="2">
    <source>
        <dbReference type="SAM" id="Phobius"/>
    </source>
</evidence>
<keyword evidence="4" id="KW-0378">Hydrolase</keyword>
<organism evidence="4 5">
    <name type="scientific">Streptococcus parauberis</name>
    <dbReference type="NCBI Taxonomy" id="1348"/>
    <lineage>
        <taxon>Bacteria</taxon>
        <taxon>Bacillati</taxon>
        <taxon>Bacillota</taxon>
        <taxon>Bacilli</taxon>
        <taxon>Lactobacillales</taxon>
        <taxon>Streptococcaceae</taxon>
        <taxon>Streptococcus</taxon>
    </lineage>
</organism>
<proteinExistence type="inferred from homology"/>
<dbReference type="InterPro" id="IPR052710">
    <property type="entry name" value="CAAX_protease"/>
</dbReference>
<dbReference type="GO" id="GO:0080120">
    <property type="term" value="P:CAAX-box protein maturation"/>
    <property type="evidence" value="ECO:0007669"/>
    <property type="project" value="UniProtKB-ARBA"/>
</dbReference>
<evidence type="ECO:0000259" key="3">
    <source>
        <dbReference type="Pfam" id="PF02517"/>
    </source>
</evidence>
<dbReference type="Proteomes" id="UP000217465">
    <property type="component" value="Unassembled WGS sequence"/>
</dbReference>
<evidence type="ECO:0000256" key="1">
    <source>
        <dbReference type="ARBA" id="ARBA00009067"/>
    </source>
</evidence>
<reference evidence="4 5" key="1">
    <citation type="submission" date="2016-06" db="EMBL/GenBank/DDBJ databases">
        <authorList>
            <person name="Haines A.N."/>
            <person name="Council K.R."/>
        </authorList>
    </citation>
    <scope>NUCLEOTIDE SEQUENCE [LARGE SCALE GENOMIC DNA]</scope>
    <source>
        <strain evidence="4 5">SP158-29</strain>
    </source>
</reference>